<accession>A0AAV2CKD3</accession>
<dbReference type="AlphaFoldDB" id="A0AAV2CKD3"/>
<protein>
    <recommendedName>
        <fullName evidence="1">RNase H type-1 domain-containing protein</fullName>
    </recommendedName>
</protein>
<dbReference type="InterPro" id="IPR036397">
    <property type="entry name" value="RNaseH_sf"/>
</dbReference>
<dbReference type="Gene3D" id="3.30.420.10">
    <property type="entry name" value="Ribonuclease H-like superfamily/Ribonuclease H"/>
    <property type="match status" value="1"/>
</dbReference>
<dbReference type="SUPFAM" id="SSF53098">
    <property type="entry name" value="Ribonuclease H-like"/>
    <property type="match status" value="1"/>
</dbReference>
<proteinExistence type="predicted"/>
<dbReference type="CDD" id="cd06222">
    <property type="entry name" value="RNase_H_like"/>
    <property type="match status" value="1"/>
</dbReference>
<dbReference type="InterPro" id="IPR002156">
    <property type="entry name" value="RNaseH_domain"/>
</dbReference>
<dbReference type="Proteomes" id="UP001497516">
    <property type="component" value="Chromosome 1"/>
</dbReference>
<dbReference type="Pfam" id="PF13456">
    <property type="entry name" value="RVT_3"/>
    <property type="match status" value="1"/>
</dbReference>
<evidence type="ECO:0000259" key="1">
    <source>
        <dbReference type="Pfam" id="PF13456"/>
    </source>
</evidence>
<dbReference type="InterPro" id="IPR044730">
    <property type="entry name" value="RNase_H-like_dom_plant"/>
</dbReference>
<feature type="domain" description="RNase H type-1" evidence="1">
    <location>
        <begin position="3"/>
        <end position="74"/>
    </location>
</feature>
<dbReference type="InterPro" id="IPR012337">
    <property type="entry name" value="RNaseH-like_sf"/>
</dbReference>
<keyword evidence="3" id="KW-1185">Reference proteome</keyword>
<dbReference type="EMBL" id="OZ034813">
    <property type="protein sequence ID" value="CAL1357025.1"/>
    <property type="molecule type" value="Genomic_DNA"/>
</dbReference>
<dbReference type="InterPro" id="IPR053151">
    <property type="entry name" value="RNase_H-like"/>
</dbReference>
<sequence length="82" mass="8864">MTCGGIVRGDYGRFVRAFTANLGGGSITRAELAGIAFGLRLPWEEGVRKVILQTDSCTAKILIENATPQHPHYTYVAEIRAG</sequence>
<evidence type="ECO:0000313" key="3">
    <source>
        <dbReference type="Proteomes" id="UP001497516"/>
    </source>
</evidence>
<name>A0AAV2CKD3_9ROSI</name>
<dbReference type="PANTHER" id="PTHR47723:SF19">
    <property type="entry name" value="POLYNUCLEOTIDYL TRANSFERASE, RIBONUCLEASE H-LIKE SUPERFAMILY PROTEIN"/>
    <property type="match status" value="1"/>
</dbReference>
<evidence type="ECO:0000313" key="2">
    <source>
        <dbReference type="EMBL" id="CAL1357025.1"/>
    </source>
</evidence>
<organism evidence="2 3">
    <name type="scientific">Linum trigynum</name>
    <dbReference type="NCBI Taxonomy" id="586398"/>
    <lineage>
        <taxon>Eukaryota</taxon>
        <taxon>Viridiplantae</taxon>
        <taxon>Streptophyta</taxon>
        <taxon>Embryophyta</taxon>
        <taxon>Tracheophyta</taxon>
        <taxon>Spermatophyta</taxon>
        <taxon>Magnoliopsida</taxon>
        <taxon>eudicotyledons</taxon>
        <taxon>Gunneridae</taxon>
        <taxon>Pentapetalae</taxon>
        <taxon>rosids</taxon>
        <taxon>fabids</taxon>
        <taxon>Malpighiales</taxon>
        <taxon>Linaceae</taxon>
        <taxon>Linum</taxon>
    </lineage>
</organism>
<reference evidence="2 3" key="1">
    <citation type="submission" date="2024-04" db="EMBL/GenBank/DDBJ databases">
        <authorList>
            <person name="Fracassetti M."/>
        </authorList>
    </citation>
    <scope>NUCLEOTIDE SEQUENCE [LARGE SCALE GENOMIC DNA]</scope>
</reference>
<dbReference type="PANTHER" id="PTHR47723">
    <property type="entry name" value="OS05G0353850 PROTEIN"/>
    <property type="match status" value="1"/>
</dbReference>
<gene>
    <name evidence="2" type="ORF">LTRI10_LOCUS4685</name>
</gene>
<dbReference type="GO" id="GO:0004523">
    <property type="term" value="F:RNA-DNA hybrid ribonuclease activity"/>
    <property type="evidence" value="ECO:0007669"/>
    <property type="project" value="InterPro"/>
</dbReference>
<dbReference type="GO" id="GO:0003676">
    <property type="term" value="F:nucleic acid binding"/>
    <property type="evidence" value="ECO:0007669"/>
    <property type="project" value="InterPro"/>
</dbReference>